<dbReference type="InterPro" id="IPR039544">
    <property type="entry name" value="Tim44-like"/>
</dbReference>
<evidence type="ECO:0000256" key="12">
    <source>
        <dbReference type="ARBA" id="ARBA00074309"/>
    </source>
</evidence>
<evidence type="ECO:0000256" key="7">
    <source>
        <dbReference type="ARBA" id="ARBA00022927"/>
    </source>
</evidence>
<dbReference type="KEGG" id="kdj:28972201"/>
<dbReference type="GO" id="GO:0051087">
    <property type="term" value="F:protein-folding chaperone binding"/>
    <property type="evidence" value="ECO:0007669"/>
    <property type="project" value="TreeGrafter"/>
</dbReference>
<feature type="compositionally biased region" description="Low complexity" evidence="13">
    <location>
        <begin position="34"/>
        <end position="46"/>
    </location>
</feature>
<evidence type="ECO:0000256" key="8">
    <source>
        <dbReference type="ARBA" id="ARBA00022946"/>
    </source>
</evidence>
<dbReference type="GO" id="GO:0005743">
    <property type="term" value="C:mitochondrial inner membrane"/>
    <property type="evidence" value="ECO:0007669"/>
    <property type="project" value="UniProtKB-SubCell"/>
</dbReference>
<name>A0A1A5ZTH4_9TREE</name>
<comment type="similarity">
    <text evidence="2">Belongs to the Tim44 family.</text>
</comment>
<evidence type="ECO:0000256" key="11">
    <source>
        <dbReference type="ARBA" id="ARBA00023136"/>
    </source>
</evidence>
<feature type="domain" description="Tim44-like" evidence="14">
    <location>
        <begin position="313"/>
        <end position="466"/>
    </location>
</feature>
<keyword evidence="6" id="KW-0067">ATP-binding</keyword>
<keyword evidence="4" id="KW-0547">Nucleotide-binding</keyword>
<evidence type="ECO:0000256" key="1">
    <source>
        <dbReference type="ARBA" id="ARBA00004637"/>
    </source>
</evidence>
<dbReference type="EMBL" id="KI894038">
    <property type="protein sequence ID" value="OBR81119.1"/>
    <property type="molecule type" value="Genomic_DNA"/>
</dbReference>
<comment type="subcellular location">
    <subcellularLocation>
        <location evidence="1">Mitochondrion inner membrane</location>
        <topology evidence="1">Peripheral membrane protein</topology>
    </subcellularLocation>
</comment>
<reference evidence="16" key="3">
    <citation type="submission" date="2024-02" db="EMBL/GenBank/DDBJ databases">
        <title>Comparative genomics of Cryptococcus and Kwoniella reveals pathogenesis evolution and contrasting modes of karyotype evolution via chromosome fusion or intercentromeric recombination.</title>
        <authorList>
            <person name="Coelho M.A."/>
            <person name="David-Palma M."/>
            <person name="Shea T."/>
            <person name="Bowers K."/>
            <person name="McGinley-Smith S."/>
            <person name="Mohammad A.W."/>
            <person name="Gnirke A."/>
            <person name="Yurkov A.M."/>
            <person name="Nowrousian M."/>
            <person name="Sun S."/>
            <person name="Cuomo C.A."/>
            <person name="Heitman J."/>
        </authorList>
    </citation>
    <scope>NUCLEOTIDE SEQUENCE</scope>
    <source>
        <strain evidence="16">CBS 10117</strain>
    </source>
</reference>
<evidence type="ECO:0000256" key="10">
    <source>
        <dbReference type="ARBA" id="ARBA00023128"/>
    </source>
</evidence>
<keyword evidence="5" id="KW-0999">Mitochondrion inner membrane</keyword>
<dbReference type="InterPro" id="IPR032710">
    <property type="entry name" value="NTF2-like_dom_sf"/>
</dbReference>
<dbReference type="Proteomes" id="UP000078595">
    <property type="component" value="Chromosome 8"/>
</dbReference>
<sequence length="473" mass="53296">MRSRPVFLRALRLRQTPLPASRALPRSHPASATRLQSLRPLSTSSRLLEEAKQQSKDSEEKKKEKEKSRPPPEDNAPPRSPWAVFTQVLKEEIEKNKGWQDNVKQLQGDVDKMADSAAMKRARDIYEKTRITNMIKNNPRIQSAVGDLQKAGISVQDAVQHALRDSEVLRAISAATSRFVSAATSATQPIRDTKTYQVIAESIEDAFDDTTGVSSRYGGYEEKDARRKKRELRAIRAAKAGKVVHKKVEENPEAGEALVLSDKPETVSRFAFIKESPTYQRWLETYYESDSPIVSVIRTVGTKVGSLFEENETAQVIKAMKEIDPSFRMDNWTGELREYIVPEVVDAYLSADRESLRQWCGEATFNVLWATMGQYIKQGLISDSKILDIKHVDVTSGKMLENNVPVFVITFATQEQLLFRSAKTGEVIVGSERDVEQCRYAMVVTRVEKELENELTGGWKIVEMARRGAKGGL</sequence>
<dbReference type="Gene3D" id="3.10.450.240">
    <property type="match status" value="1"/>
</dbReference>
<dbReference type="GeneID" id="28972201"/>
<keyword evidence="7" id="KW-0653">Protein transport</keyword>
<dbReference type="VEuPathDB" id="FungiDB:I303_08502"/>
<evidence type="ECO:0000256" key="9">
    <source>
        <dbReference type="ARBA" id="ARBA00023010"/>
    </source>
</evidence>
<evidence type="ECO:0000313" key="15">
    <source>
        <dbReference type="EMBL" id="OBR81119.1"/>
    </source>
</evidence>
<reference evidence="16" key="2">
    <citation type="submission" date="2013-07" db="EMBL/GenBank/DDBJ databases">
        <authorList>
            <consortium name="The Broad Institute Genome Sequencing Platform"/>
            <person name="Cuomo C."/>
            <person name="Litvintseva A."/>
            <person name="Chen Y."/>
            <person name="Heitman J."/>
            <person name="Sun S."/>
            <person name="Springer D."/>
            <person name="Dromer F."/>
            <person name="Young S.K."/>
            <person name="Zeng Q."/>
            <person name="Gargeya S."/>
            <person name="Fitzgerald M."/>
            <person name="Abouelleil A."/>
            <person name="Alvarado L."/>
            <person name="Berlin A.M."/>
            <person name="Chapman S.B."/>
            <person name="Dewar J."/>
            <person name="Goldberg J."/>
            <person name="Griggs A."/>
            <person name="Gujja S."/>
            <person name="Hansen M."/>
            <person name="Howarth C."/>
            <person name="Imamovic A."/>
            <person name="Larimer J."/>
            <person name="McCowan C."/>
            <person name="Murphy C."/>
            <person name="Pearson M."/>
            <person name="Priest M."/>
            <person name="Roberts A."/>
            <person name="Saif S."/>
            <person name="Shea T."/>
            <person name="Sykes S."/>
            <person name="Wortman J."/>
            <person name="Nusbaum C."/>
            <person name="Birren B."/>
        </authorList>
    </citation>
    <scope>NUCLEOTIDE SEQUENCE</scope>
    <source>
        <strain evidence="16">CBS 10117</strain>
    </source>
</reference>
<reference evidence="15" key="1">
    <citation type="submission" date="2013-07" db="EMBL/GenBank/DDBJ databases">
        <title>The Genome Sequence of Cryptococcus dejecticola CBS10117.</title>
        <authorList>
            <consortium name="The Broad Institute Genome Sequencing Platform"/>
            <person name="Cuomo C."/>
            <person name="Litvintseva A."/>
            <person name="Chen Y."/>
            <person name="Heitman J."/>
            <person name="Sun S."/>
            <person name="Springer D."/>
            <person name="Dromer F."/>
            <person name="Young S.K."/>
            <person name="Zeng Q."/>
            <person name="Gargeya S."/>
            <person name="Fitzgerald M."/>
            <person name="Abouelleil A."/>
            <person name="Alvarado L."/>
            <person name="Berlin A.M."/>
            <person name="Chapman S.B."/>
            <person name="Dewar J."/>
            <person name="Goldberg J."/>
            <person name="Griggs A."/>
            <person name="Gujja S."/>
            <person name="Hansen M."/>
            <person name="Howarth C."/>
            <person name="Imamovic A."/>
            <person name="Larimer J."/>
            <person name="McCowan C."/>
            <person name="Murphy C."/>
            <person name="Pearson M."/>
            <person name="Priest M."/>
            <person name="Roberts A."/>
            <person name="Saif S."/>
            <person name="Shea T."/>
            <person name="Sykes S."/>
            <person name="Wortman J."/>
            <person name="Nusbaum C."/>
            <person name="Birren B."/>
        </authorList>
    </citation>
    <scope>NUCLEOTIDE SEQUENCE [LARGE SCALE GENOMIC DNA]</scope>
    <source>
        <strain evidence="15">CBS 10117</strain>
    </source>
</reference>
<evidence type="ECO:0000256" key="6">
    <source>
        <dbReference type="ARBA" id="ARBA00022840"/>
    </source>
</evidence>
<keyword evidence="8" id="KW-0809">Transit peptide</keyword>
<dbReference type="InterPro" id="IPR007379">
    <property type="entry name" value="Tim44-like_dom"/>
</dbReference>
<keyword evidence="10" id="KW-0496">Mitochondrion</keyword>
<dbReference type="Pfam" id="PF04280">
    <property type="entry name" value="Tim44"/>
    <property type="match status" value="1"/>
</dbReference>
<dbReference type="PANTHER" id="PTHR10721">
    <property type="entry name" value="MITOCHONDRIAL IMPORT INNER MEMBRANE TRANSLOCASE SUBUNIT TIM44"/>
    <property type="match status" value="1"/>
</dbReference>
<evidence type="ECO:0000313" key="17">
    <source>
        <dbReference type="Proteomes" id="UP000078595"/>
    </source>
</evidence>
<evidence type="ECO:0000256" key="13">
    <source>
        <dbReference type="SAM" id="MobiDB-lite"/>
    </source>
</evidence>
<keyword evidence="9" id="KW-0811">Translocation</keyword>
<dbReference type="FunFam" id="3.10.450.240:FF:000002">
    <property type="entry name" value="Mitochondrial import inner membrane translocase subunit TIM44"/>
    <property type="match status" value="1"/>
</dbReference>
<proteinExistence type="inferred from homology"/>
<evidence type="ECO:0000256" key="4">
    <source>
        <dbReference type="ARBA" id="ARBA00022741"/>
    </source>
</evidence>
<evidence type="ECO:0000256" key="5">
    <source>
        <dbReference type="ARBA" id="ARBA00022792"/>
    </source>
</evidence>
<organism evidence="15">
    <name type="scientific">Kwoniella dejecticola CBS 10117</name>
    <dbReference type="NCBI Taxonomy" id="1296121"/>
    <lineage>
        <taxon>Eukaryota</taxon>
        <taxon>Fungi</taxon>
        <taxon>Dikarya</taxon>
        <taxon>Basidiomycota</taxon>
        <taxon>Agaricomycotina</taxon>
        <taxon>Tremellomycetes</taxon>
        <taxon>Tremellales</taxon>
        <taxon>Cryptococcaceae</taxon>
        <taxon>Kwoniella</taxon>
    </lineage>
</organism>
<evidence type="ECO:0000313" key="16">
    <source>
        <dbReference type="EMBL" id="WWC64248.1"/>
    </source>
</evidence>
<dbReference type="GO" id="GO:0005524">
    <property type="term" value="F:ATP binding"/>
    <property type="evidence" value="ECO:0007669"/>
    <property type="project" value="UniProtKB-KW"/>
</dbReference>
<protein>
    <recommendedName>
        <fullName evidence="12">Mitochondrial import inner membrane translocase subunit TIM44</fullName>
    </recommendedName>
</protein>
<keyword evidence="11" id="KW-0472">Membrane</keyword>
<feature type="compositionally biased region" description="Basic and acidic residues" evidence="13">
    <location>
        <begin position="47"/>
        <end position="72"/>
    </location>
</feature>
<dbReference type="AlphaFoldDB" id="A0A1A5ZTH4"/>
<accession>A0A1A5ZTH4</accession>
<gene>
    <name evidence="15" type="ORF">I303_08502</name>
    <name evidence="16" type="ORF">I303_106857</name>
</gene>
<dbReference type="SMART" id="SM00978">
    <property type="entry name" value="Tim44"/>
    <property type="match status" value="1"/>
</dbReference>
<dbReference type="STRING" id="1296121.A0A1A5ZTH4"/>
<dbReference type="RefSeq" id="XP_018258961.1">
    <property type="nucleotide sequence ID" value="XM_018411760.1"/>
</dbReference>
<keyword evidence="3" id="KW-0813">Transport</keyword>
<evidence type="ECO:0000256" key="3">
    <source>
        <dbReference type="ARBA" id="ARBA00022448"/>
    </source>
</evidence>
<dbReference type="EMBL" id="CP144537">
    <property type="protein sequence ID" value="WWC64248.1"/>
    <property type="molecule type" value="Genomic_DNA"/>
</dbReference>
<evidence type="ECO:0000256" key="2">
    <source>
        <dbReference type="ARBA" id="ARBA00009597"/>
    </source>
</evidence>
<keyword evidence="17" id="KW-1185">Reference proteome</keyword>
<feature type="region of interest" description="Disordered" evidence="13">
    <location>
        <begin position="19"/>
        <end position="81"/>
    </location>
</feature>
<dbReference type="PANTHER" id="PTHR10721:SF1">
    <property type="entry name" value="MITOCHONDRIAL IMPORT INNER MEMBRANE TRANSLOCASE SUBUNIT TIM44"/>
    <property type="match status" value="1"/>
</dbReference>
<dbReference type="SUPFAM" id="SSF54427">
    <property type="entry name" value="NTF2-like"/>
    <property type="match status" value="1"/>
</dbReference>
<dbReference type="GO" id="GO:0030150">
    <property type="term" value="P:protein import into mitochondrial matrix"/>
    <property type="evidence" value="ECO:0007669"/>
    <property type="project" value="TreeGrafter"/>
</dbReference>
<evidence type="ECO:0000259" key="14">
    <source>
        <dbReference type="SMART" id="SM00978"/>
    </source>
</evidence>
<dbReference type="OrthoDB" id="10265990at2759"/>